<dbReference type="SUPFAM" id="SSF52218">
    <property type="entry name" value="Flavoproteins"/>
    <property type="match status" value="1"/>
</dbReference>
<sequence length="138" mass="14637">MDPQPAIREAVALSDQLIAELKASDLLVIGAPMYNLNVPTDLKNGSTSWRGHGKPFATPSWPQGLVEGVRAVVVSSRGGIHQGETTDAVTPYLRAILGLMGIQEVEFIYAEGLDNRPHGRDAGIASARAQIARLAVPA</sequence>
<evidence type="ECO:0000259" key="1">
    <source>
        <dbReference type="Pfam" id="PF02525"/>
    </source>
</evidence>
<dbReference type="EMBL" id="BNFF01000002">
    <property type="protein sequence ID" value="GHK57916.1"/>
    <property type="molecule type" value="Genomic_DNA"/>
</dbReference>
<comment type="caution">
    <text evidence="2">The sequence shown here is derived from an EMBL/GenBank/DDBJ whole genome shotgun (WGS) entry which is preliminary data.</text>
</comment>
<reference evidence="2" key="1">
    <citation type="submission" date="2020-10" db="EMBL/GenBank/DDBJ databases">
        <title>Genome Sequence of ESBL Producing Zambian Clinical Strains.</title>
        <authorList>
            <person name="Shawa M."/>
            <person name="Furuta Y."/>
            <person name="Simbotwe M."/>
            <person name="Mulenga E."/>
            <person name="Mubanga M."/>
            <person name="Mulenga G."/>
            <person name="Kaile C."/>
            <person name="Zorigt T."/>
            <person name="Hang'ombe B."/>
            <person name="Higashi H."/>
        </authorList>
    </citation>
    <scope>NUCLEOTIDE SEQUENCE</scope>
    <source>
        <strain evidence="2">Zam_UTH_09</strain>
    </source>
</reference>
<dbReference type="Gene3D" id="3.40.50.360">
    <property type="match status" value="1"/>
</dbReference>
<evidence type="ECO:0000313" key="3">
    <source>
        <dbReference type="Proteomes" id="UP000655094"/>
    </source>
</evidence>
<dbReference type="InterPro" id="IPR050104">
    <property type="entry name" value="FMN-dep_NADH:Q_OxRdtase_AzoR1"/>
</dbReference>
<dbReference type="PANTHER" id="PTHR43741:SF2">
    <property type="entry name" value="FMN-DEPENDENT NADH:QUINONE OXIDOREDUCTASE"/>
    <property type="match status" value="1"/>
</dbReference>
<feature type="domain" description="Flavodoxin-like fold" evidence="1">
    <location>
        <begin position="8"/>
        <end position="133"/>
    </location>
</feature>
<dbReference type="InterPro" id="IPR003680">
    <property type="entry name" value="Flavodoxin_fold"/>
</dbReference>
<organism evidence="2 3">
    <name type="scientific">Klebsiella pneumoniae</name>
    <dbReference type="NCBI Taxonomy" id="573"/>
    <lineage>
        <taxon>Bacteria</taxon>
        <taxon>Pseudomonadati</taxon>
        <taxon>Pseudomonadota</taxon>
        <taxon>Gammaproteobacteria</taxon>
        <taxon>Enterobacterales</taxon>
        <taxon>Enterobacteriaceae</taxon>
        <taxon>Klebsiella/Raoultella group</taxon>
        <taxon>Klebsiella</taxon>
        <taxon>Klebsiella pneumoniae complex</taxon>
    </lineage>
</organism>
<dbReference type="AlphaFoldDB" id="A0A919I8G8"/>
<dbReference type="Proteomes" id="UP000655094">
    <property type="component" value="Unassembled WGS sequence"/>
</dbReference>
<evidence type="ECO:0000313" key="2">
    <source>
        <dbReference type="EMBL" id="GHK57916.1"/>
    </source>
</evidence>
<name>A0A919I8G8_KLEPN</name>
<proteinExistence type="predicted"/>
<gene>
    <name evidence="2" type="ORF">KPZU09_76520</name>
</gene>
<protein>
    <recommendedName>
        <fullName evidence="1">Flavodoxin-like fold domain-containing protein</fullName>
    </recommendedName>
</protein>
<accession>A0A919I8G8</accession>
<dbReference type="InterPro" id="IPR029039">
    <property type="entry name" value="Flavoprotein-like_sf"/>
</dbReference>
<dbReference type="Pfam" id="PF02525">
    <property type="entry name" value="Flavodoxin_2"/>
    <property type="match status" value="1"/>
</dbReference>
<dbReference type="PANTHER" id="PTHR43741">
    <property type="entry name" value="FMN-DEPENDENT NADH-AZOREDUCTASE 1"/>
    <property type="match status" value="1"/>
</dbReference>